<feature type="non-terminal residue" evidence="1">
    <location>
        <position position="64"/>
    </location>
</feature>
<dbReference type="OrthoDB" id="10417787at2759"/>
<evidence type="ECO:0000313" key="2">
    <source>
        <dbReference type="Proteomes" id="UP000649617"/>
    </source>
</evidence>
<proteinExistence type="predicted"/>
<dbReference type="AlphaFoldDB" id="A0A812UT62"/>
<keyword evidence="2" id="KW-1185">Reference proteome</keyword>
<comment type="caution">
    <text evidence="1">The sequence shown here is derived from an EMBL/GenBank/DDBJ whole genome shotgun (WGS) entry which is preliminary data.</text>
</comment>
<gene>
    <name evidence="1" type="ORF">SPIL2461_LOCUS15629</name>
</gene>
<protein>
    <submittedName>
        <fullName evidence="1">Uncharacterized protein</fullName>
    </submittedName>
</protein>
<reference evidence="1" key="1">
    <citation type="submission" date="2021-02" db="EMBL/GenBank/DDBJ databases">
        <authorList>
            <person name="Dougan E. K."/>
            <person name="Rhodes N."/>
            <person name="Thang M."/>
            <person name="Chan C."/>
        </authorList>
    </citation>
    <scope>NUCLEOTIDE SEQUENCE</scope>
</reference>
<organism evidence="1 2">
    <name type="scientific">Symbiodinium pilosum</name>
    <name type="common">Dinoflagellate</name>
    <dbReference type="NCBI Taxonomy" id="2952"/>
    <lineage>
        <taxon>Eukaryota</taxon>
        <taxon>Sar</taxon>
        <taxon>Alveolata</taxon>
        <taxon>Dinophyceae</taxon>
        <taxon>Suessiales</taxon>
        <taxon>Symbiodiniaceae</taxon>
        <taxon>Symbiodinium</taxon>
    </lineage>
</organism>
<evidence type="ECO:0000313" key="1">
    <source>
        <dbReference type="EMBL" id="CAE7584323.1"/>
    </source>
</evidence>
<dbReference type="Proteomes" id="UP000649617">
    <property type="component" value="Unassembled WGS sequence"/>
</dbReference>
<accession>A0A812UT62</accession>
<sequence length="64" mass="7372">DGDWTVVASGYHGSGMLRRPPESSRWVGVPWPWPSRPPDSVSQLRHSANEATRRTFTWRARNRL</sequence>
<feature type="non-terminal residue" evidence="1">
    <location>
        <position position="1"/>
    </location>
</feature>
<name>A0A812UT62_SYMPI</name>
<dbReference type="EMBL" id="CAJNIZ010038891">
    <property type="protein sequence ID" value="CAE7584323.1"/>
    <property type="molecule type" value="Genomic_DNA"/>
</dbReference>